<feature type="repeat" description="TPR" evidence="3">
    <location>
        <begin position="104"/>
        <end position="137"/>
    </location>
</feature>
<dbReference type="PROSITE" id="PS50005">
    <property type="entry name" value="TPR"/>
    <property type="match status" value="3"/>
</dbReference>
<feature type="repeat" description="TPR" evidence="3">
    <location>
        <begin position="174"/>
        <end position="207"/>
    </location>
</feature>
<dbReference type="SUPFAM" id="SSF48452">
    <property type="entry name" value="TPR-like"/>
    <property type="match status" value="1"/>
</dbReference>
<dbReference type="AlphaFoldDB" id="A0A317CD84"/>
<keyword evidence="2 3" id="KW-0802">TPR repeat</keyword>
<name>A0A317CD84_9GAMM</name>
<dbReference type="EMBL" id="QGKL01000035">
    <property type="protein sequence ID" value="PWQ95313.1"/>
    <property type="molecule type" value="Genomic_DNA"/>
</dbReference>
<evidence type="ECO:0000313" key="4">
    <source>
        <dbReference type="EMBL" id="PWQ95313.1"/>
    </source>
</evidence>
<evidence type="ECO:0000256" key="3">
    <source>
        <dbReference type="PROSITE-ProRule" id="PRU00339"/>
    </source>
</evidence>
<reference evidence="4 5" key="1">
    <citation type="submission" date="2018-05" db="EMBL/GenBank/DDBJ databases">
        <title>Leucothrix arctica sp. nov., isolated from Arctic seawater.</title>
        <authorList>
            <person name="Choi A."/>
            <person name="Baek K."/>
        </authorList>
    </citation>
    <scope>NUCLEOTIDE SEQUENCE [LARGE SCALE GENOMIC DNA]</scope>
    <source>
        <strain evidence="4 5">IMCC9719</strain>
    </source>
</reference>
<evidence type="ECO:0000313" key="5">
    <source>
        <dbReference type="Proteomes" id="UP000245506"/>
    </source>
</evidence>
<dbReference type="Gene3D" id="1.25.40.10">
    <property type="entry name" value="Tetratricopeptide repeat domain"/>
    <property type="match status" value="1"/>
</dbReference>
<evidence type="ECO:0000256" key="2">
    <source>
        <dbReference type="ARBA" id="ARBA00022803"/>
    </source>
</evidence>
<dbReference type="Pfam" id="PF13432">
    <property type="entry name" value="TPR_16"/>
    <property type="match status" value="1"/>
</dbReference>
<keyword evidence="1" id="KW-0677">Repeat</keyword>
<dbReference type="InterPro" id="IPR011990">
    <property type="entry name" value="TPR-like_helical_dom_sf"/>
</dbReference>
<dbReference type="Pfam" id="PF14559">
    <property type="entry name" value="TPR_19"/>
    <property type="match status" value="1"/>
</dbReference>
<dbReference type="PANTHER" id="PTHR45586:SF1">
    <property type="entry name" value="LIPOPOLYSACCHARIDE ASSEMBLY PROTEIN B"/>
    <property type="match status" value="1"/>
</dbReference>
<dbReference type="InterPro" id="IPR013360">
    <property type="entry name" value="Pilus_4_PilW"/>
</dbReference>
<sequence length="271" mass="30318">MRLADNLLVKFKTAVDALSTLPSWKKESPRKMNTKIITIKSFTVLILCLATLVGCSSNESRPAPKKAEAAGYNARLGAEYTRTGRLNLANEKLKKALDQDPNSGEVHHYFALLQQRLGKNQEADKYFRRAIRLSPKDPHLLNNYGSHLCRNGDYQAASKQFLAAINDPLYTTPEFAYTNAGICAKKSGDTVKAEAYFRKSLERKPTFGSALFQMAKLKYEQGDYSLAQAFLQRYNENNHVVPETVLLCEKINTQLGDLSAVNQCSSKLSKK</sequence>
<proteinExistence type="predicted"/>
<dbReference type="InterPro" id="IPR051012">
    <property type="entry name" value="CellSynth/LPSAsmb/PSIAsmb"/>
</dbReference>
<organism evidence="4 5">
    <name type="scientific">Leucothrix arctica</name>
    <dbReference type="NCBI Taxonomy" id="1481894"/>
    <lineage>
        <taxon>Bacteria</taxon>
        <taxon>Pseudomonadati</taxon>
        <taxon>Pseudomonadota</taxon>
        <taxon>Gammaproteobacteria</taxon>
        <taxon>Thiotrichales</taxon>
        <taxon>Thiotrichaceae</taxon>
        <taxon>Leucothrix</taxon>
    </lineage>
</organism>
<keyword evidence="5" id="KW-1185">Reference proteome</keyword>
<dbReference type="SMART" id="SM00028">
    <property type="entry name" value="TPR"/>
    <property type="match status" value="4"/>
</dbReference>
<evidence type="ECO:0000256" key="1">
    <source>
        <dbReference type="ARBA" id="ARBA00022737"/>
    </source>
</evidence>
<comment type="caution">
    <text evidence="4">The sequence shown here is derived from an EMBL/GenBank/DDBJ whole genome shotgun (WGS) entry which is preliminary data.</text>
</comment>
<protein>
    <submittedName>
        <fullName evidence="4">Type IV pilus biogenesis/stability protein PilW</fullName>
    </submittedName>
</protein>
<dbReference type="PANTHER" id="PTHR45586">
    <property type="entry name" value="TPR REPEAT-CONTAINING PROTEIN PA4667"/>
    <property type="match status" value="1"/>
</dbReference>
<dbReference type="InterPro" id="IPR019734">
    <property type="entry name" value="TPR_rpt"/>
</dbReference>
<gene>
    <name evidence="4" type="ORF">DKT75_13305</name>
</gene>
<dbReference type="Proteomes" id="UP000245506">
    <property type="component" value="Unassembled WGS sequence"/>
</dbReference>
<feature type="repeat" description="TPR" evidence="3">
    <location>
        <begin position="70"/>
        <end position="103"/>
    </location>
</feature>
<dbReference type="NCBIfam" id="TIGR02521">
    <property type="entry name" value="type_IV_pilW"/>
    <property type="match status" value="1"/>
</dbReference>
<accession>A0A317CD84</accession>